<dbReference type="InterPro" id="IPR010921">
    <property type="entry name" value="Trp_repressor/repl_initiator"/>
</dbReference>
<reference evidence="2 3" key="1">
    <citation type="submission" date="2023-08" db="EMBL/GenBank/DDBJ databases">
        <title>Implementing the SeqCode for naming new Mesorhizobium species isolated from Vachellia karroo root nodules.</title>
        <authorList>
            <person name="Van Lill M."/>
        </authorList>
    </citation>
    <scope>NUCLEOTIDE SEQUENCE [LARGE SCALE GENOMIC DNA]</scope>
    <source>
        <strain evidence="2 3">VK22B</strain>
    </source>
</reference>
<dbReference type="RefSeq" id="WP_320230373.1">
    <property type="nucleotide sequence ID" value="NZ_JAVIJC010000096.1"/>
</dbReference>
<protein>
    <submittedName>
        <fullName evidence="2">Transposase</fullName>
    </submittedName>
</protein>
<accession>A0ABU4ZCT8</accession>
<dbReference type="Proteomes" id="UP001271249">
    <property type="component" value="Unassembled WGS sequence"/>
</dbReference>
<dbReference type="EMBL" id="JAVIJC010000096">
    <property type="protein sequence ID" value="MDX8496716.1"/>
    <property type="molecule type" value="Genomic_DNA"/>
</dbReference>
<keyword evidence="3" id="KW-1185">Reference proteome</keyword>
<organism evidence="2 3">
    <name type="scientific">Mesorhizobium captivum</name>
    <dbReference type="NCBI Taxonomy" id="3072319"/>
    <lineage>
        <taxon>Bacteria</taxon>
        <taxon>Pseudomonadati</taxon>
        <taxon>Pseudomonadota</taxon>
        <taxon>Alphaproteobacteria</taxon>
        <taxon>Hyphomicrobiales</taxon>
        <taxon>Phyllobacteriaceae</taxon>
        <taxon>Mesorhizobium</taxon>
    </lineage>
</organism>
<evidence type="ECO:0000313" key="2">
    <source>
        <dbReference type="EMBL" id="MDX8496716.1"/>
    </source>
</evidence>
<dbReference type="PANTHER" id="PTHR37936:SF3">
    <property type="entry name" value="TRANSPOSASE INSC FOR INSERTION ELEMENT IS2A-RELATED"/>
    <property type="match status" value="1"/>
</dbReference>
<dbReference type="InterPro" id="IPR002514">
    <property type="entry name" value="Transposase_8"/>
</dbReference>
<proteinExistence type="predicted"/>
<evidence type="ECO:0000313" key="3">
    <source>
        <dbReference type="Proteomes" id="UP001271249"/>
    </source>
</evidence>
<dbReference type="Pfam" id="PF01527">
    <property type="entry name" value="HTH_Tnp_1"/>
    <property type="match status" value="1"/>
</dbReference>
<dbReference type="SUPFAM" id="SSF48295">
    <property type="entry name" value="TrpR-like"/>
    <property type="match status" value="1"/>
</dbReference>
<evidence type="ECO:0000256" key="1">
    <source>
        <dbReference type="SAM" id="MobiDB-lite"/>
    </source>
</evidence>
<dbReference type="PANTHER" id="PTHR37936">
    <property type="entry name" value="TRANSPOSASE INSC FOR INSERTION ELEMENT IS2A-RELATED"/>
    <property type="match status" value="1"/>
</dbReference>
<name>A0ABU4ZCT8_9HYPH</name>
<feature type="region of interest" description="Disordered" evidence="1">
    <location>
        <begin position="111"/>
        <end position="134"/>
    </location>
</feature>
<sequence>MKYLAMETPSTAEVDEAAALPLPAVADRKRGRKRVRRSWTVEQKLAIVREVQETGDAVAAVARRHDMNANYLFLLMKQAREGRLGGRPNQLSTEASAAAFIDLGVINPDGQDVEPEGSAAAHRHAEGPVRTGQAVPAGGRMEIVGANGRRVIVDRTVDVAVLMRLLQGLETLR</sequence>
<comment type="caution">
    <text evidence="2">The sequence shown here is derived from an EMBL/GenBank/DDBJ whole genome shotgun (WGS) entry which is preliminary data.</text>
</comment>
<gene>
    <name evidence="2" type="ORF">RFN29_35105</name>
</gene>